<proteinExistence type="predicted"/>
<dbReference type="InterPro" id="IPR032675">
    <property type="entry name" value="LRR_dom_sf"/>
</dbReference>
<comment type="caution">
    <text evidence="1">The sequence shown here is derived from an EMBL/GenBank/DDBJ whole genome shotgun (WGS) entry which is preliminary data.</text>
</comment>
<accession>A0A8H6Z6K2</accession>
<dbReference type="Proteomes" id="UP000623467">
    <property type="component" value="Unassembled WGS sequence"/>
</dbReference>
<dbReference type="Gene3D" id="3.80.10.10">
    <property type="entry name" value="Ribonuclease Inhibitor"/>
    <property type="match status" value="1"/>
</dbReference>
<dbReference type="SUPFAM" id="SSF52047">
    <property type="entry name" value="RNI-like"/>
    <property type="match status" value="1"/>
</dbReference>
<dbReference type="OrthoDB" id="2745898at2759"/>
<organism evidence="1 2">
    <name type="scientific">Mycena sanguinolenta</name>
    <dbReference type="NCBI Taxonomy" id="230812"/>
    <lineage>
        <taxon>Eukaryota</taxon>
        <taxon>Fungi</taxon>
        <taxon>Dikarya</taxon>
        <taxon>Basidiomycota</taxon>
        <taxon>Agaricomycotina</taxon>
        <taxon>Agaricomycetes</taxon>
        <taxon>Agaricomycetidae</taxon>
        <taxon>Agaricales</taxon>
        <taxon>Marasmiineae</taxon>
        <taxon>Mycenaceae</taxon>
        <taxon>Mycena</taxon>
    </lineage>
</organism>
<dbReference type="AlphaFoldDB" id="A0A8H6Z6K2"/>
<sequence>MTTNDIGDSERRTRIPTSSPHIASVVLSQRLSALLSRSPHLADHIRTLNLYYNATTTEANFIPQILAAVTGLTGLTLSEFLCGFFPMDPLTIAPFSLPSLRRVELNRYQFQNAFDLESLLSKAKCLKELTLKGIRFEEFNTVDGEAVLPRPIDGTSDHYTRDAVFGCTGSTGSCFCVELIHHCGYPASEVSFHSRFSHCPSPAGKRSFNSKTAFGKIYL</sequence>
<gene>
    <name evidence="1" type="ORF">MSAN_00762400</name>
</gene>
<keyword evidence="2" id="KW-1185">Reference proteome</keyword>
<evidence type="ECO:0000313" key="1">
    <source>
        <dbReference type="EMBL" id="KAF7371266.1"/>
    </source>
</evidence>
<reference evidence="1" key="1">
    <citation type="submission" date="2020-05" db="EMBL/GenBank/DDBJ databases">
        <title>Mycena genomes resolve the evolution of fungal bioluminescence.</title>
        <authorList>
            <person name="Tsai I.J."/>
        </authorList>
    </citation>
    <scope>NUCLEOTIDE SEQUENCE</scope>
    <source>
        <strain evidence="1">160909Yilan</strain>
    </source>
</reference>
<protein>
    <submittedName>
        <fullName evidence="1">Uncharacterized protein</fullName>
    </submittedName>
</protein>
<name>A0A8H6Z6K2_9AGAR</name>
<dbReference type="EMBL" id="JACAZH010000004">
    <property type="protein sequence ID" value="KAF7371266.1"/>
    <property type="molecule type" value="Genomic_DNA"/>
</dbReference>
<evidence type="ECO:0000313" key="2">
    <source>
        <dbReference type="Proteomes" id="UP000623467"/>
    </source>
</evidence>